<organism evidence="2 3">
    <name type="scientific">Actinospica acidithermotolerans</name>
    <dbReference type="NCBI Taxonomy" id="2828514"/>
    <lineage>
        <taxon>Bacteria</taxon>
        <taxon>Bacillati</taxon>
        <taxon>Actinomycetota</taxon>
        <taxon>Actinomycetes</taxon>
        <taxon>Catenulisporales</taxon>
        <taxon>Actinospicaceae</taxon>
        <taxon>Actinospica</taxon>
    </lineage>
</organism>
<dbReference type="Proteomes" id="UP000676325">
    <property type="component" value="Unassembled WGS sequence"/>
</dbReference>
<accession>A0A941E840</accession>
<dbReference type="AlphaFoldDB" id="A0A941E840"/>
<evidence type="ECO:0000256" key="1">
    <source>
        <dbReference type="SAM" id="MobiDB-lite"/>
    </source>
</evidence>
<keyword evidence="3" id="KW-1185">Reference proteome</keyword>
<gene>
    <name evidence="2" type="ORF">KDK95_08040</name>
</gene>
<protein>
    <submittedName>
        <fullName evidence="2">Uncharacterized protein</fullName>
    </submittedName>
</protein>
<evidence type="ECO:0000313" key="3">
    <source>
        <dbReference type="Proteomes" id="UP000676325"/>
    </source>
</evidence>
<dbReference type="RefSeq" id="WP_212517395.1">
    <property type="nucleotide sequence ID" value="NZ_JAGSOH010000014.1"/>
</dbReference>
<comment type="caution">
    <text evidence="2">The sequence shown here is derived from an EMBL/GenBank/DDBJ whole genome shotgun (WGS) entry which is preliminary data.</text>
</comment>
<name>A0A941E840_9ACTN</name>
<dbReference type="EMBL" id="JAGSOH010000014">
    <property type="protein sequence ID" value="MBR7826247.1"/>
    <property type="molecule type" value="Genomic_DNA"/>
</dbReference>
<feature type="compositionally biased region" description="Basic and acidic residues" evidence="1">
    <location>
        <begin position="21"/>
        <end position="32"/>
    </location>
</feature>
<feature type="region of interest" description="Disordered" evidence="1">
    <location>
        <begin position="21"/>
        <end position="57"/>
    </location>
</feature>
<evidence type="ECO:0000313" key="2">
    <source>
        <dbReference type="EMBL" id="MBR7826247.1"/>
    </source>
</evidence>
<reference evidence="2" key="1">
    <citation type="submission" date="2021-04" db="EMBL/GenBank/DDBJ databases">
        <title>Genome based classification of Actinospica acidithermotolerans sp. nov., an actinobacterium isolated from an Indonesian hot spring.</title>
        <authorList>
            <person name="Kusuma A.B."/>
            <person name="Putra K.E."/>
            <person name="Nafisah S."/>
            <person name="Loh J."/>
            <person name="Nouioui I."/>
            <person name="Goodfellow M."/>
        </authorList>
    </citation>
    <scope>NUCLEOTIDE SEQUENCE</scope>
    <source>
        <strain evidence="2">MGRD01-02</strain>
    </source>
</reference>
<sequence>MISIKDERGARQLRWGVERMRQKKGRMNERLESTPGTATPQGHPGGSKVGRPKGPDRIARTVRLLEEHDRRLAAEVEHQGLSQQYLIELALGEYFKRLDRQRRRMQGTGEMQADPSSRS</sequence>
<proteinExistence type="predicted"/>